<dbReference type="InterPro" id="IPR036890">
    <property type="entry name" value="HATPase_C_sf"/>
</dbReference>
<dbReference type="GO" id="GO:0000155">
    <property type="term" value="F:phosphorelay sensor kinase activity"/>
    <property type="evidence" value="ECO:0007669"/>
    <property type="project" value="InterPro"/>
</dbReference>
<dbReference type="Gene3D" id="3.30.450.20">
    <property type="entry name" value="PAS domain"/>
    <property type="match status" value="1"/>
</dbReference>
<accession>A0A1V3I8F5</accession>
<protein>
    <recommendedName>
        <fullName evidence="3">histidine kinase</fullName>
        <ecNumber evidence="3">2.7.13.3</ecNumber>
    </recommendedName>
</protein>
<feature type="coiled-coil region" evidence="8">
    <location>
        <begin position="539"/>
        <end position="566"/>
    </location>
</feature>
<evidence type="ECO:0000256" key="7">
    <source>
        <dbReference type="PROSITE-ProRule" id="PRU00169"/>
    </source>
</evidence>
<feature type="domain" description="Histidine kinase" evidence="10">
    <location>
        <begin position="517"/>
        <end position="732"/>
    </location>
</feature>
<dbReference type="Gene3D" id="3.30.565.10">
    <property type="entry name" value="Histidine kinase-like ATPase, C-terminal domain"/>
    <property type="match status" value="1"/>
</dbReference>
<proteinExistence type="predicted"/>
<feature type="modified residue" description="4-aspartylphosphate" evidence="7">
    <location>
        <position position="802"/>
    </location>
</feature>
<keyword evidence="4 7" id="KW-0597">Phosphoprotein</keyword>
<feature type="transmembrane region" description="Helical" evidence="9">
    <location>
        <begin position="20"/>
        <end position="39"/>
    </location>
</feature>
<organism evidence="13 14">
    <name type="scientific">Rodentibacter mrazii</name>
    <dbReference type="NCBI Taxonomy" id="1908257"/>
    <lineage>
        <taxon>Bacteria</taxon>
        <taxon>Pseudomonadati</taxon>
        <taxon>Pseudomonadota</taxon>
        <taxon>Gammaproteobacteria</taxon>
        <taxon>Pasteurellales</taxon>
        <taxon>Pasteurellaceae</taxon>
        <taxon>Rodentibacter</taxon>
    </lineage>
</organism>
<feature type="transmembrane region" description="Helical" evidence="9">
    <location>
        <begin position="294"/>
        <end position="316"/>
    </location>
</feature>
<keyword evidence="8" id="KW-0175">Coiled coil</keyword>
<dbReference type="InterPro" id="IPR004358">
    <property type="entry name" value="Sig_transdc_His_kin-like_C"/>
</dbReference>
<dbReference type="PROSITE" id="PS50885">
    <property type="entry name" value="HAMP"/>
    <property type="match status" value="1"/>
</dbReference>
<dbReference type="SUPFAM" id="SSF158472">
    <property type="entry name" value="HAMP domain-like"/>
    <property type="match status" value="1"/>
</dbReference>
<dbReference type="SUPFAM" id="SSF55874">
    <property type="entry name" value="ATPase domain of HSP90 chaperone/DNA topoisomerase II/histidine kinase"/>
    <property type="match status" value="1"/>
</dbReference>
<keyword evidence="9" id="KW-0812">Transmembrane</keyword>
<dbReference type="InterPro" id="IPR003594">
    <property type="entry name" value="HATPase_dom"/>
</dbReference>
<dbReference type="SMART" id="SM00388">
    <property type="entry name" value="HisKA"/>
    <property type="match status" value="1"/>
</dbReference>
<dbReference type="CDD" id="cd00082">
    <property type="entry name" value="HisKA"/>
    <property type="match status" value="1"/>
</dbReference>
<dbReference type="PANTHER" id="PTHR43065:SF42">
    <property type="entry name" value="TWO-COMPONENT SENSOR PPRA"/>
    <property type="match status" value="1"/>
</dbReference>
<keyword evidence="9" id="KW-0472">Membrane</keyword>
<dbReference type="Gene3D" id="3.40.50.2300">
    <property type="match status" value="1"/>
</dbReference>
<dbReference type="SMART" id="SM00304">
    <property type="entry name" value="HAMP"/>
    <property type="match status" value="1"/>
</dbReference>
<dbReference type="SUPFAM" id="SSF52172">
    <property type="entry name" value="CheY-like"/>
    <property type="match status" value="1"/>
</dbReference>
<keyword evidence="14" id="KW-1185">Reference proteome</keyword>
<evidence type="ECO:0000256" key="4">
    <source>
        <dbReference type="ARBA" id="ARBA00022553"/>
    </source>
</evidence>
<dbReference type="PANTHER" id="PTHR43065">
    <property type="entry name" value="SENSOR HISTIDINE KINASE"/>
    <property type="match status" value="1"/>
</dbReference>
<dbReference type="PRINTS" id="PR00344">
    <property type="entry name" value="BCTRLSENSOR"/>
</dbReference>
<dbReference type="InterPro" id="IPR003661">
    <property type="entry name" value="HisK_dim/P_dom"/>
</dbReference>
<dbReference type="InterPro" id="IPR011006">
    <property type="entry name" value="CheY-like_superfamily"/>
</dbReference>
<feature type="domain" description="Response regulatory" evidence="11">
    <location>
        <begin position="752"/>
        <end position="862"/>
    </location>
</feature>
<comment type="subcellular location">
    <subcellularLocation>
        <location evidence="2">Membrane</location>
    </subcellularLocation>
</comment>
<evidence type="ECO:0000256" key="8">
    <source>
        <dbReference type="SAM" id="Coils"/>
    </source>
</evidence>
<dbReference type="CDD" id="cd06225">
    <property type="entry name" value="HAMP"/>
    <property type="match status" value="1"/>
</dbReference>
<dbReference type="AlphaFoldDB" id="A0A1V3I8F5"/>
<dbReference type="EMBL" id="MLHG01000111">
    <property type="protein sequence ID" value="OOF36283.1"/>
    <property type="molecule type" value="Genomic_DNA"/>
</dbReference>
<evidence type="ECO:0000313" key="13">
    <source>
        <dbReference type="EMBL" id="OOF36283.1"/>
    </source>
</evidence>
<dbReference type="GO" id="GO:0016020">
    <property type="term" value="C:membrane"/>
    <property type="evidence" value="ECO:0007669"/>
    <property type="project" value="UniProtKB-SubCell"/>
</dbReference>
<sequence>MKNWKTSAKIYSVRFRLMLFLITVISLIIAISMTAIIGLNNTYNSLSNLRDRSLNQMFSSMTLGVKTAQISTYAKRLTQTTSALEYQGESKSLTRHAEELQSLLTQAKQSTVEPNEIFTQVIHHIDLLEKSVQDLLLQTHERHVLHTTMISQLNQGLLYIRHIKRLEKRISPADIEHKFPQNFLIQLDRVEKLIEDATKSRFSVSVFTGIQANFLFFPPVNQFSDINVELMKLQQQFPTMINNAKILEKVNLRIQFLTFKIDALVQQINQSYTQLVKDKVENANTNSEQVQQHLFTLTLFILLFSLFTILLIIIWAKYIYSLIGKRLYSITNALKCLSQGNKNVTVPQQHSHDEIGDLARTFDVFYQNVIELERTDSLLKEKNELVEQTFLAMRDGLVIFDKELNLISHNAQFKILLQPFFTEYQQHNLYSLVSYFDSRQTKVIGSNQPINLALLTEVRQAQDFLEIEYEKHTLEWRVSPLKDGFVIFLIDRTQRKKWENEIIHNQKMRAIGHLTGGIAHDFNNFLAVIIGNLDLINPAHLDERQAKRLQRALKAAENSATLTQRLLAYARKQPLHPISLDINQLVLEFNDLIKHSIPTSIKVRLDLSENLPPVYIDKNQLETALLNLIVNAKDALNHQGTITIQTTALNVTRTYRQEHMVQLSVIDDGCGMDEETINHVFEPFFTTKQNGRGSGLGLSMVYGFIRQSKGRVKIDSYPAQGTAIHLQLPITTNIDSLMPTTKIFNKNEVSYKILIVEDKTNLRETLGEQLHVMGYTPILCESAEQAIEQLEQGEKIDYLLSDIMLSDKLTGIDLAKWVQKNFPTIKILLITGHTAKLENAEQFPVLIKPFTQQSLQQKLLGL</sequence>
<dbReference type="PROSITE" id="PS50110">
    <property type="entry name" value="RESPONSE_REGULATORY"/>
    <property type="match status" value="1"/>
</dbReference>
<feature type="domain" description="HAMP" evidence="12">
    <location>
        <begin position="321"/>
        <end position="374"/>
    </location>
</feature>
<dbReference type="Gene3D" id="1.10.287.130">
    <property type="match status" value="1"/>
</dbReference>
<evidence type="ECO:0000256" key="5">
    <source>
        <dbReference type="ARBA" id="ARBA00022679"/>
    </source>
</evidence>
<dbReference type="SUPFAM" id="SSF47384">
    <property type="entry name" value="Homodimeric domain of signal transducing histidine kinase"/>
    <property type="match status" value="1"/>
</dbReference>
<keyword evidence="9" id="KW-1133">Transmembrane helix</keyword>
<dbReference type="SMART" id="SM00387">
    <property type="entry name" value="HATPase_c"/>
    <property type="match status" value="1"/>
</dbReference>
<dbReference type="Pfam" id="PF00072">
    <property type="entry name" value="Response_reg"/>
    <property type="match status" value="1"/>
</dbReference>
<evidence type="ECO:0000259" key="10">
    <source>
        <dbReference type="PROSITE" id="PS50109"/>
    </source>
</evidence>
<evidence type="ECO:0000259" key="11">
    <source>
        <dbReference type="PROSITE" id="PS50110"/>
    </source>
</evidence>
<dbReference type="PROSITE" id="PS50109">
    <property type="entry name" value="HIS_KIN"/>
    <property type="match status" value="1"/>
</dbReference>
<comment type="caution">
    <text evidence="13">The sequence shown here is derived from an EMBL/GenBank/DDBJ whole genome shotgun (WGS) entry which is preliminary data.</text>
</comment>
<dbReference type="EC" id="2.7.13.3" evidence="3"/>
<dbReference type="InterPro" id="IPR001789">
    <property type="entry name" value="Sig_transdc_resp-reg_receiver"/>
</dbReference>
<evidence type="ECO:0000256" key="3">
    <source>
        <dbReference type="ARBA" id="ARBA00012438"/>
    </source>
</evidence>
<evidence type="ECO:0000256" key="6">
    <source>
        <dbReference type="ARBA" id="ARBA00022777"/>
    </source>
</evidence>
<evidence type="ECO:0000313" key="14">
    <source>
        <dbReference type="Proteomes" id="UP000189426"/>
    </source>
</evidence>
<keyword evidence="5" id="KW-0808">Transferase</keyword>
<dbReference type="Gene3D" id="6.10.340.10">
    <property type="match status" value="1"/>
</dbReference>
<comment type="catalytic activity">
    <reaction evidence="1">
        <text>ATP + protein L-histidine = ADP + protein N-phospho-L-histidine.</text>
        <dbReference type="EC" id="2.7.13.3"/>
    </reaction>
</comment>
<evidence type="ECO:0000256" key="9">
    <source>
        <dbReference type="SAM" id="Phobius"/>
    </source>
</evidence>
<dbReference type="InterPro" id="IPR003660">
    <property type="entry name" value="HAMP_dom"/>
</dbReference>
<dbReference type="RefSeq" id="WP_077495034.1">
    <property type="nucleotide sequence ID" value="NZ_MLHG01000111.1"/>
</dbReference>
<gene>
    <name evidence="13" type="ORF">BKK47_11705</name>
</gene>
<dbReference type="SMART" id="SM00448">
    <property type="entry name" value="REC"/>
    <property type="match status" value="1"/>
</dbReference>
<evidence type="ECO:0000259" key="12">
    <source>
        <dbReference type="PROSITE" id="PS50885"/>
    </source>
</evidence>
<dbReference type="Pfam" id="PF02518">
    <property type="entry name" value="HATPase_c"/>
    <property type="match status" value="1"/>
</dbReference>
<dbReference type="InterPro" id="IPR036097">
    <property type="entry name" value="HisK_dim/P_sf"/>
</dbReference>
<dbReference type="Pfam" id="PF00512">
    <property type="entry name" value="HisKA"/>
    <property type="match status" value="1"/>
</dbReference>
<evidence type="ECO:0000256" key="1">
    <source>
        <dbReference type="ARBA" id="ARBA00000085"/>
    </source>
</evidence>
<dbReference type="Proteomes" id="UP000189426">
    <property type="component" value="Unassembled WGS sequence"/>
</dbReference>
<reference evidence="13 14" key="1">
    <citation type="submission" date="2016-10" db="EMBL/GenBank/DDBJ databases">
        <title>Rodentibacter gen. nov. and new species.</title>
        <authorList>
            <person name="Christensen H."/>
        </authorList>
    </citation>
    <scope>NUCLEOTIDE SEQUENCE [LARGE SCALE GENOMIC DNA]</scope>
    <source>
        <strain evidence="13 14">Ppn418</strain>
    </source>
</reference>
<dbReference type="InterPro" id="IPR005467">
    <property type="entry name" value="His_kinase_dom"/>
</dbReference>
<keyword evidence="6 13" id="KW-0418">Kinase</keyword>
<evidence type="ECO:0000256" key="2">
    <source>
        <dbReference type="ARBA" id="ARBA00004370"/>
    </source>
</evidence>
<name>A0A1V3I8F5_9PAST</name>
<dbReference type="STRING" id="1908257.BKK47_11705"/>